<dbReference type="OMA" id="DFFWQAL"/>
<evidence type="ECO:0000313" key="3">
    <source>
        <dbReference type="Ensembl" id="ENSPNAP00000004893.2"/>
    </source>
</evidence>
<dbReference type="PANTHER" id="PTHR47004:SF1">
    <property type="entry name" value="F-BOX ONLY PROTEIN 24"/>
    <property type="match status" value="1"/>
</dbReference>
<reference evidence="3" key="3">
    <citation type="submission" date="2025-09" db="UniProtKB">
        <authorList>
            <consortium name="Ensembl"/>
        </authorList>
    </citation>
    <scope>IDENTIFICATION</scope>
</reference>
<proteinExistence type="predicted"/>
<organism evidence="3 4">
    <name type="scientific">Pygocentrus nattereri</name>
    <name type="common">Red-bellied piranha</name>
    <dbReference type="NCBI Taxonomy" id="42514"/>
    <lineage>
        <taxon>Eukaryota</taxon>
        <taxon>Metazoa</taxon>
        <taxon>Chordata</taxon>
        <taxon>Craniata</taxon>
        <taxon>Vertebrata</taxon>
        <taxon>Euteleostomi</taxon>
        <taxon>Actinopterygii</taxon>
        <taxon>Neopterygii</taxon>
        <taxon>Teleostei</taxon>
        <taxon>Ostariophysi</taxon>
        <taxon>Characiformes</taxon>
        <taxon>Characoidei</taxon>
        <taxon>Pygocentrus</taxon>
    </lineage>
</organism>
<dbReference type="PROSITE" id="PS50012">
    <property type="entry name" value="RCC1_3"/>
    <property type="match status" value="1"/>
</dbReference>
<dbReference type="AlphaFoldDB" id="A0A3B4BZ90"/>
<name>A0A3B4BZ90_PYGNA</name>
<dbReference type="Proteomes" id="UP001501920">
    <property type="component" value="Chromosome 2"/>
</dbReference>
<evidence type="ECO:0000313" key="4">
    <source>
        <dbReference type="Proteomes" id="UP001501920"/>
    </source>
</evidence>
<feature type="repeat" description="RCC1" evidence="1">
    <location>
        <begin position="347"/>
        <end position="396"/>
    </location>
</feature>
<evidence type="ECO:0008006" key="5">
    <source>
        <dbReference type="Google" id="ProtNLM"/>
    </source>
</evidence>
<evidence type="ECO:0000256" key="1">
    <source>
        <dbReference type="PROSITE-ProRule" id="PRU00235"/>
    </source>
</evidence>
<accession>A0A3B4BZ90</accession>
<dbReference type="InterPro" id="IPR036047">
    <property type="entry name" value="F-box-like_dom_sf"/>
</dbReference>
<reference evidence="3 4" key="1">
    <citation type="submission" date="2020-10" db="EMBL/GenBank/DDBJ databases">
        <title>Pygocentrus nattereri (red-bellied piranha) genome, fPygNat1, primary haplotype.</title>
        <authorList>
            <person name="Myers G."/>
            <person name="Meyer A."/>
            <person name="Karagic N."/>
            <person name="Pippel M."/>
            <person name="Winkler S."/>
            <person name="Tracey A."/>
            <person name="Wood J."/>
            <person name="Formenti G."/>
            <person name="Howe K."/>
            <person name="Fedrigo O."/>
            <person name="Jarvis E.D."/>
        </authorList>
    </citation>
    <scope>NUCLEOTIDE SEQUENCE [LARGE SCALE GENOMIC DNA]</scope>
</reference>
<dbReference type="Pfam" id="PF00415">
    <property type="entry name" value="RCC1"/>
    <property type="match status" value="1"/>
</dbReference>
<evidence type="ECO:0000256" key="2">
    <source>
        <dbReference type="SAM" id="MobiDB-lite"/>
    </source>
</evidence>
<feature type="region of interest" description="Disordered" evidence="2">
    <location>
        <begin position="459"/>
        <end position="478"/>
    </location>
</feature>
<dbReference type="Gene3D" id="2.130.10.30">
    <property type="entry name" value="Regulator of chromosome condensation 1/beta-lactamase-inhibitor protein II"/>
    <property type="match status" value="1"/>
</dbReference>
<dbReference type="SUPFAM" id="SSF50985">
    <property type="entry name" value="RCC1/BLIP-II"/>
    <property type="match status" value="1"/>
</dbReference>
<sequence>SILSLPPELENILFRLSVPDIVSFGSTCHYFHKLSLSQAVWKNLYFGNLKGPRLRSASGRGKAALHHLRSRQLALTMSFNAPMALGFRRVVPTLGYTVLWDYKGTIFVLFTPRQNVMWRRPLNHTILCNDAKDFAVDPCSLTYRQHIYVLVSREVCGIPSGCMGPPAPRIMCDCVEVFQSDTHKMVFRMTFHFSLNFTQLRLCGRENKRTILLLTDTGKVYAMSINEIQLQNSCSYTAQLTLKNISKILPELPIKQIHTSSNSILYLRGKTLYVVRKVNKTSPLDCLLADGSVFVEVHSIGTYYQLFGTSAGQDTYDAQTVIPLMLPYKVVKCSLGLSHLCLLDDRGRVFMQGCNRYGQLGTGDKIDRGDPTMVALSMAPVDVWCGLNHTLVLLQTESGDKEVQGCGCGSNGRLPGCWPGSPVFVKLSIQVPRTASSLCCSKECIFLLCSHDIAEPPASHYIPPGTEDEKDIERGQEEEKQQIQIHLTQMKSCDSATRRIIMLQSIVKHYLTGLSPIHKDFFDTALSIILGHCTTAKMEPQQPSEA</sequence>
<dbReference type="STRING" id="42514.ENSPNAP00000004893"/>
<dbReference type="PANTHER" id="PTHR47004">
    <property type="entry name" value="F-BOX ONLY PROTEIN 24"/>
    <property type="match status" value="1"/>
</dbReference>
<protein>
    <recommendedName>
        <fullName evidence="5">F-box domain-containing protein</fullName>
    </recommendedName>
</protein>
<dbReference type="InterPro" id="IPR000408">
    <property type="entry name" value="Reg_chr_condens"/>
</dbReference>
<dbReference type="SUPFAM" id="SSF81383">
    <property type="entry name" value="F-box domain"/>
    <property type="match status" value="1"/>
</dbReference>
<dbReference type="InterPro" id="IPR052866">
    <property type="entry name" value="F-box_protein_24"/>
</dbReference>
<dbReference type="Ensembl" id="ENSPNAT00000006215.2">
    <property type="protein sequence ID" value="ENSPNAP00000004893.2"/>
    <property type="gene ID" value="ENSPNAG00000011270.2"/>
</dbReference>
<dbReference type="GeneTree" id="ENSGT00390000017455"/>
<keyword evidence="4" id="KW-1185">Reference proteome</keyword>
<dbReference type="InterPro" id="IPR009091">
    <property type="entry name" value="RCC1/BLIP-II"/>
</dbReference>
<reference evidence="3" key="2">
    <citation type="submission" date="2025-08" db="UniProtKB">
        <authorList>
            <consortium name="Ensembl"/>
        </authorList>
    </citation>
    <scope>IDENTIFICATION</scope>
</reference>